<comment type="caution">
    <text evidence="1">The sequence shown here is derived from an EMBL/GenBank/DDBJ whole genome shotgun (WGS) entry which is preliminary data.</text>
</comment>
<accession>A0ABN8NDK7</accession>
<keyword evidence="2" id="KW-1185">Reference proteome</keyword>
<name>A0ABN8NDK7_9CNID</name>
<dbReference type="Proteomes" id="UP001159405">
    <property type="component" value="Unassembled WGS sequence"/>
</dbReference>
<dbReference type="EMBL" id="CALNXK010000017">
    <property type="protein sequence ID" value="CAH3105213.1"/>
    <property type="molecule type" value="Genomic_DNA"/>
</dbReference>
<protein>
    <submittedName>
        <fullName evidence="1">Uncharacterized protein</fullName>
    </submittedName>
</protein>
<gene>
    <name evidence="1" type="ORF">PLOB_00012394</name>
</gene>
<evidence type="ECO:0000313" key="2">
    <source>
        <dbReference type="Proteomes" id="UP001159405"/>
    </source>
</evidence>
<evidence type="ECO:0000313" key="1">
    <source>
        <dbReference type="EMBL" id="CAH3105213.1"/>
    </source>
</evidence>
<reference evidence="1 2" key="1">
    <citation type="submission" date="2022-05" db="EMBL/GenBank/DDBJ databases">
        <authorList>
            <consortium name="Genoscope - CEA"/>
            <person name="William W."/>
        </authorList>
    </citation>
    <scope>NUCLEOTIDE SEQUENCE [LARGE SCALE GENOMIC DNA]</scope>
</reference>
<proteinExistence type="predicted"/>
<sequence>MWRPVYVEGEGLFCLLCKKHDTSNPQNKLKVFNKEPCKRFRLGEFEDQCRTSQHMNAVSAEMLQRNSLFQRTGNKPLTNREIVTEDVLLKVFTAAYWIVKKSYLTTRSSYM</sequence>
<organism evidence="1 2">
    <name type="scientific">Porites lobata</name>
    <dbReference type="NCBI Taxonomy" id="104759"/>
    <lineage>
        <taxon>Eukaryota</taxon>
        <taxon>Metazoa</taxon>
        <taxon>Cnidaria</taxon>
        <taxon>Anthozoa</taxon>
        <taxon>Hexacorallia</taxon>
        <taxon>Scleractinia</taxon>
        <taxon>Fungiina</taxon>
        <taxon>Poritidae</taxon>
        <taxon>Porites</taxon>
    </lineage>
</organism>